<accession>A0AAU2A0X9</accession>
<dbReference type="InterPro" id="IPR050266">
    <property type="entry name" value="AB_hydrolase_sf"/>
</dbReference>
<dbReference type="InterPro" id="IPR000073">
    <property type="entry name" value="AB_hydrolase_1"/>
</dbReference>
<dbReference type="InterPro" id="IPR029058">
    <property type="entry name" value="AB_hydrolase_fold"/>
</dbReference>
<dbReference type="AlphaFoldDB" id="A0AAU2A0X9"/>
<feature type="domain" description="AB hydrolase-1" evidence="1">
    <location>
        <begin position="43"/>
        <end position="353"/>
    </location>
</feature>
<dbReference type="Pfam" id="PF00561">
    <property type="entry name" value="Abhydrolase_1"/>
    <property type="match status" value="1"/>
</dbReference>
<protein>
    <submittedName>
        <fullName evidence="2">Alpha/beta hydrolase</fullName>
    </submittedName>
</protein>
<name>A0AAU2A0X9_9ACTN</name>
<proteinExistence type="predicted"/>
<keyword evidence="2" id="KW-0378">Hydrolase</keyword>
<evidence type="ECO:0000259" key="1">
    <source>
        <dbReference type="Pfam" id="PF00561"/>
    </source>
</evidence>
<dbReference type="PANTHER" id="PTHR43798">
    <property type="entry name" value="MONOACYLGLYCEROL LIPASE"/>
    <property type="match status" value="1"/>
</dbReference>
<dbReference type="PANTHER" id="PTHR43798:SF33">
    <property type="entry name" value="HYDROLASE, PUTATIVE (AFU_ORTHOLOGUE AFUA_2G14860)-RELATED"/>
    <property type="match status" value="1"/>
</dbReference>
<dbReference type="EMBL" id="CP108222">
    <property type="protein sequence ID" value="WTT17401.1"/>
    <property type="molecule type" value="Genomic_DNA"/>
</dbReference>
<dbReference type="GO" id="GO:0016787">
    <property type="term" value="F:hydrolase activity"/>
    <property type="evidence" value="ECO:0007669"/>
    <property type="project" value="UniProtKB-KW"/>
</dbReference>
<dbReference type="SUPFAM" id="SSF53474">
    <property type="entry name" value="alpha/beta-Hydrolases"/>
    <property type="match status" value="1"/>
</dbReference>
<evidence type="ECO:0000313" key="2">
    <source>
        <dbReference type="EMBL" id="WTT17401.1"/>
    </source>
</evidence>
<dbReference type="GO" id="GO:0016020">
    <property type="term" value="C:membrane"/>
    <property type="evidence" value="ECO:0007669"/>
    <property type="project" value="TreeGrafter"/>
</dbReference>
<dbReference type="Gene3D" id="3.40.50.1820">
    <property type="entry name" value="alpha/beta hydrolase"/>
    <property type="match status" value="1"/>
</dbReference>
<organism evidence="2">
    <name type="scientific">Streptomyces sp. NBC_00093</name>
    <dbReference type="NCBI Taxonomy" id="2975649"/>
    <lineage>
        <taxon>Bacteria</taxon>
        <taxon>Bacillati</taxon>
        <taxon>Actinomycetota</taxon>
        <taxon>Actinomycetes</taxon>
        <taxon>Kitasatosporales</taxon>
        <taxon>Streptomycetaceae</taxon>
        <taxon>Streptomyces</taxon>
    </lineage>
</organism>
<gene>
    <name evidence="2" type="ORF">OHA22_18575</name>
</gene>
<sequence>MAEPILTDHNIPWTSTIPANYGKPATLFVRERNGTKPNQPRRPVLMLHGRSVPALAGFDLRHGKYSWAEFLADAGYDVFVMDLQGSGRSTRPQMDDPRNVNPAQKHLLTTHPGGVLDPVQYPHQLDNSQSNWEEVHKVVTFIQGLTGASKVDLIGWSAAAQQLGPYAIQHKENVKSLLLLAPIFPPNGRQSKPGTRWDPPVPLPQSTPAALFGFPMTLTGKSGLESSWDKDVKCHKQREDGIVDVVWKAIMENDPIGAKWGHEVEGMPGVPGGLARVKNPYWWGWNSTTVPLDGTLGSDVPVLIIYGEHDSVVNTSPDLGLLYFSVPALYKAVPGGQKLMFRIACAGHQIVWERQAKVVHNMSKQWLKNGTVEDLAKGSYFLDEDGVVTSTE</sequence>
<reference evidence="2" key="1">
    <citation type="submission" date="2022-10" db="EMBL/GenBank/DDBJ databases">
        <title>The complete genomes of actinobacterial strains from the NBC collection.</title>
        <authorList>
            <person name="Joergensen T.S."/>
            <person name="Alvarez Arevalo M."/>
            <person name="Sterndorff E.B."/>
            <person name="Faurdal D."/>
            <person name="Vuksanovic O."/>
            <person name="Mourched A.-S."/>
            <person name="Charusanti P."/>
            <person name="Shaw S."/>
            <person name="Blin K."/>
            <person name="Weber T."/>
        </authorList>
    </citation>
    <scope>NUCLEOTIDE SEQUENCE</scope>
    <source>
        <strain evidence="2">NBC_00093</strain>
    </source>
</reference>